<dbReference type="PROSITE" id="PS51186">
    <property type="entry name" value="GNAT"/>
    <property type="match status" value="1"/>
</dbReference>
<dbReference type="OrthoDB" id="758560at2"/>
<dbReference type="Gene3D" id="3.40.630.30">
    <property type="match status" value="1"/>
</dbReference>
<name>A0A2T3HP67_9SPHI</name>
<sequence>MAMHIIPSELQDLQLIFDFYALAVAHQKRVFNRHWQDFDPDMVQAEIREQRQWKVLIDNRPAAVFATAFSDPLIWTEAEPVSAIYLHRIVTHPDFRGRNLVQSITDWAVAYARQKGLSFVRMDTWADNDKLLKHYTACGFRHAGTVTPKSKGLPPHYAGITLNLFEIDVREAAG</sequence>
<dbReference type="Proteomes" id="UP000240912">
    <property type="component" value="Unassembled WGS sequence"/>
</dbReference>
<comment type="caution">
    <text evidence="2">The sequence shown here is derived from an EMBL/GenBank/DDBJ whole genome shotgun (WGS) entry which is preliminary data.</text>
</comment>
<evidence type="ECO:0000313" key="2">
    <source>
        <dbReference type="EMBL" id="PST84248.1"/>
    </source>
</evidence>
<evidence type="ECO:0000259" key="1">
    <source>
        <dbReference type="PROSITE" id="PS51186"/>
    </source>
</evidence>
<reference evidence="2 3" key="1">
    <citation type="submission" date="2018-03" db="EMBL/GenBank/DDBJ databases">
        <authorList>
            <person name="Keele B.F."/>
        </authorList>
    </citation>
    <scope>NUCLEOTIDE SEQUENCE [LARGE SCALE GENOMIC DNA]</scope>
    <source>
        <strain evidence="2 3">YL28-9</strain>
    </source>
</reference>
<dbReference type="SUPFAM" id="SSF55729">
    <property type="entry name" value="Acyl-CoA N-acyltransferases (Nat)"/>
    <property type="match status" value="1"/>
</dbReference>
<organism evidence="2 3">
    <name type="scientific">Pedobacter yulinensis</name>
    <dbReference type="NCBI Taxonomy" id="2126353"/>
    <lineage>
        <taxon>Bacteria</taxon>
        <taxon>Pseudomonadati</taxon>
        <taxon>Bacteroidota</taxon>
        <taxon>Sphingobacteriia</taxon>
        <taxon>Sphingobacteriales</taxon>
        <taxon>Sphingobacteriaceae</taxon>
        <taxon>Pedobacter</taxon>
    </lineage>
</organism>
<keyword evidence="2" id="KW-0808">Transferase</keyword>
<dbReference type="InterPro" id="IPR016181">
    <property type="entry name" value="Acyl_CoA_acyltransferase"/>
</dbReference>
<proteinExistence type="predicted"/>
<dbReference type="Pfam" id="PF00583">
    <property type="entry name" value="Acetyltransf_1"/>
    <property type="match status" value="1"/>
</dbReference>
<accession>A0A2T3HP67</accession>
<keyword evidence="3" id="KW-1185">Reference proteome</keyword>
<dbReference type="GO" id="GO:0016747">
    <property type="term" value="F:acyltransferase activity, transferring groups other than amino-acyl groups"/>
    <property type="evidence" value="ECO:0007669"/>
    <property type="project" value="InterPro"/>
</dbReference>
<dbReference type="CDD" id="cd04301">
    <property type="entry name" value="NAT_SF"/>
    <property type="match status" value="1"/>
</dbReference>
<gene>
    <name evidence="2" type="ORF">C7T94_05870</name>
</gene>
<feature type="domain" description="N-acetyltransferase" evidence="1">
    <location>
        <begin position="3"/>
        <end position="163"/>
    </location>
</feature>
<dbReference type="InterPro" id="IPR000182">
    <property type="entry name" value="GNAT_dom"/>
</dbReference>
<evidence type="ECO:0000313" key="3">
    <source>
        <dbReference type="Proteomes" id="UP000240912"/>
    </source>
</evidence>
<protein>
    <submittedName>
        <fullName evidence="2">GNAT family N-acetyltransferase</fullName>
    </submittedName>
</protein>
<dbReference type="AlphaFoldDB" id="A0A2T3HP67"/>
<dbReference type="EMBL" id="PYLS01000004">
    <property type="protein sequence ID" value="PST84248.1"/>
    <property type="molecule type" value="Genomic_DNA"/>
</dbReference>